<keyword evidence="4 5" id="KW-0472">Membrane</keyword>
<dbReference type="EMBL" id="OD565036">
    <property type="protein sequence ID" value="CAD7440639.1"/>
    <property type="molecule type" value="Genomic_DNA"/>
</dbReference>
<name>A0A7R9EUY8_9NEOP</name>
<protein>
    <recommendedName>
        <fullName evidence="6">Cation efflux protein transmembrane domain-containing protein</fullName>
    </recommendedName>
</protein>
<dbReference type="GO" id="GO:0008324">
    <property type="term" value="F:monoatomic cation transmembrane transporter activity"/>
    <property type="evidence" value="ECO:0007669"/>
    <property type="project" value="InterPro"/>
</dbReference>
<feature type="transmembrane region" description="Helical" evidence="5">
    <location>
        <begin position="62"/>
        <end position="79"/>
    </location>
</feature>
<reference evidence="7" key="1">
    <citation type="submission" date="2020-11" db="EMBL/GenBank/DDBJ databases">
        <authorList>
            <person name="Tran Van P."/>
        </authorList>
    </citation>
    <scope>NUCLEOTIDE SEQUENCE</scope>
</reference>
<feature type="domain" description="Cation efflux protein transmembrane" evidence="6">
    <location>
        <begin position="33"/>
        <end position="84"/>
    </location>
</feature>
<dbReference type="Pfam" id="PF01545">
    <property type="entry name" value="Cation_efflux"/>
    <property type="match status" value="1"/>
</dbReference>
<organism evidence="7">
    <name type="scientific">Timema bartmani</name>
    <dbReference type="NCBI Taxonomy" id="61472"/>
    <lineage>
        <taxon>Eukaryota</taxon>
        <taxon>Metazoa</taxon>
        <taxon>Ecdysozoa</taxon>
        <taxon>Arthropoda</taxon>
        <taxon>Hexapoda</taxon>
        <taxon>Insecta</taxon>
        <taxon>Pterygota</taxon>
        <taxon>Neoptera</taxon>
        <taxon>Polyneoptera</taxon>
        <taxon>Phasmatodea</taxon>
        <taxon>Timematodea</taxon>
        <taxon>Timematoidea</taxon>
        <taxon>Timematidae</taxon>
        <taxon>Timema</taxon>
    </lineage>
</organism>
<evidence type="ECO:0000256" key="1">
    <source>
        <dbReference type="ARBA" id="ARBA00004141"/>
    </source>
</evidence>
<dbReference type="GO" id="GO:0016020">
    <property type="term" value="C:membrane"/>
    <property type="evidence" value="ECO:0007669"/>
    <property type="project" value="UniProtKB-SubCell"/>
</dbReference>
<keyword evidence="3 5" id="KW-1133">Transmembrane helix</keyword>
<dbReference type="InterPro" id="IPR027469">
    <property type="entry name" value="Cation_efflux_TMD_sf"/>
</dbReference>
<gene>
    <name evidence="7" type="ORF">TBIB3V08_LOCUS3136</name>
</gene>
<evidence type="ECO:0000256" key="5">
    <source>
        <dbReference type="SAM" id="Phobius"/>
    </source>
</evidence>
<evidence type="ECO:0000313" key="7">
    <source>
        <dbReference type="EMBL" id="CAD7440639.1"/>
    </source>
</evidence>
<keyword evidence="2 5" id="KW-0812">Transmembrane</keyword>
<dbReference type="SUPFAM" id="SSF161111">
    <property type="entry name" value="Cation efflux protein transmembrane domain-like"/>
    <property type="match status" value="1"/>
</dbReference>
<proteinExistence type="predicted"/>
<dbReference type="InterPro" id="IPR058533">
    <property type="entry name" value="Cation_efflux_TM"/>
</dbReference>
<dbReference type="Gene3D" id="1.20.1510.10">
    <property type="entry name" value="Cation efflux protein transmembrane domain"/>
    <property type="match status" value="1"/>
</dbReference>
<evidence type="ECO:0000256" key="4">
    <source>
        <dbReference type="ARBA" id="ARBA00023136"/>
    </source>
</evidence>
<sequence>MDTRSHGELLNGHSLPGMTMKEWVHQMRSVQLYVVLFLSTVFLVVELLLSHMTHALTLLVDSYHMMCSLIALMGCIIAIKYGSASSNSEQEDNFSFCEVDQDILPAPRPPLEAAGLIGLDCPTLCADTPLTEIQVRYHTRQTAEDYFERIADKSHLVAALAPQIACDEETSPERRLKNTFGLRSHTRQTAEDYFERIADKSHPAAALAPSDCVRRGNLARTPPQEHVRLGSPGHPPVAHRLCLPGFAVFLHRGGGGPDAGAH</sequence>
<feature type="transmembrane region" description="Helical" evidence="5">
    <location>
        <begin position="30"/>
        <end position="50"/>
    </location>
</feature>
<comment type="subcellular location">
    <subcellularLocation>
        <location evidence="1">Membrane</location>
        <topology evidence="1">Multi-pass membrane protein</topology>
    </subcellularLocation>
</comment>
<evidence type="ECO:0000256" key="2">
    <source>
        <dbReference type="ARBA" id="ARBA00022692"/>
    </source>
</evidence>
<evidence type="ECO:0000256" key="3">
    <source>
        <dbReference type="ARBA" id="ARBA00022989"/>
    </source>
</evidence>
<dbReference type="AlphaFoldDB" id="A0A7R9EUY8"/>
<accession>A0A7R9EUY8</accession>
<evidence type="ECO:0000259" key="6">
    <source>
        <dbReference type="Pfam" id="PF01545"/>
    </source>
</evidence>